<evidence type="ECO:0000313" key="2">
    <source>
        <dbReference type="Proteomes" id="UP000278756"/>
    </source>
</evidence>
<dbReference type="OrthoDB" id="7171604at2"/>
<organism evidence="1 2">
    <name type="scientific">Asticcacaulis excentricus</name>
    <dbReference type="NCBI Taxonomy" id="78587"/>
    <lineage>
        <taxon>Bacteria</taxon>
        <taxon>Pseudomonadati</taxon>
        <taxon>Pseudomonadota</taxon>
        <taxon>Alphaproteobacteria</taxon>
        <taxon>Caulobacterales</taxon>
        <taxon>Caulobacteraceae</taxon>
        <taxon>Asticcacaulis</taxon>
    </lineage>
</organism>
<reference evidence="2" key="1">
    <citation type="journal article" date="2017" name="Biotechnol. Biofuels">
        <title>Evaluation of environmental bacterial communities as a factor affecting the growth of duckweed Lemna minor.</title>
        <authorList>
            <person name="Ishizawa H."/>
            <person name="Kuroda M."/>
            <person name="Morikawa M."/>
            <person name="Ike M."/>
        </authorList>
    </citation>
    <scope>NUCLEOTIDE SEQUENCE [LARGE SCALE GENOMIC DNA]</scope>
    <source>
        <strain evidence="2">M6</strain>
    </source>
</reference>
<accession>A0A3G9G783</accession>
<evidence type="ECO:0000313" key="1">
    <source>
        <dbReference type="EMBL" id="BBF81825.1"/>
    </source>
</evidence>
<dbReference type="EMBL" id="AP018828">
    <property type="protein sequence ID" value="BBF81825.1"/>
    <property type="molecule type" value="Genomic_DNA"/>
</dbReference>
<protein>
    <recommendedName>
        <fullName evidence="3">Lipoprotein</fullName>
    </recommendedName>
</protein>
<name>A0A3G9G783_9CAUL</name>
<reference evidence="2" key="2">
    <citation type="journal article" date="2017" name="Plant Physiol. Biochem.">
        <title>Differential oxidative and antioxidative response of duckweed Lemna minor toward plant growth promoting/inhibiting bacteria.</title>
        <authorList>
            <person name="Ishizawa H."/>
            <person name="Kuroda M."/>
            <person name="Morikawa M."/>
            <person name="Ike M."/>
        </authorList>
    </citation>
    <scope>NUCLEOTIDE SEQUENCE [LARGE SCALE GENOMIC DNA]</scope>
    <source>
        <strain evidence="2">M6</strain>
    </source>
</reference>
<proteinExistence type="predicted"/>
<dbReference type="AlphaFoldDB" id="A0A3G9G783"/>
<dbReference type="PROSITE" id="PS51257">
    <property type="entry name" value="PROKAR_LIPOPROTEIN"/>
    <property type="match status" value="1"/>
</dbReference>
<dbReference type="RefSeq" id="WP_126423428.1">
    <property type="nucleotide sequence ID" value="NZ_AP018828.1"/>
</dbReference>
<evidence type="ECO:0008006" key="3">
    <source>
        <dbReference type="Google" id="ProtNLM"/>
    </source>
</evidence>
<sequence>MRKVAMVGLMALGLTACGQKPPEPQPSEAAKQTFTGCEWQAVRGRQLSMYAFACPNTHMVADETLPGFGVVESGPDDVSYYRPVLRAFAKPPQAAIESVLPQIRKLTPQAAACVLTPAQDPTAEKTTRALFELTPTGEALKAWEQTVETGEGEALPCGPMGVGIAGSRVFEVLPDDPAYVVYIDYGSEIQIFDTTTLRRVKSDQPK</sequence>
<dbReference type="Proteomes" id="UP000278756">
    <property type="component" value="Chromosome 2"/>
</dbReference>
<gene>
    <name evidence="1" type="ORF">EM6_2433</name>
</gene>